<name>A0AAW0H0V3_9APHY</name>
<keyword evidence="1 3" id="KW-0853">WD repeat</keyword>
<feature type="repeat" description="WD" evidence="3">
    <location>
        <begin position="200"/>
        <end position="232"/>
    </location>
</feature>
<evidence type="ECO:0008006" key="7">
    <source>
        <dbReference type="Google" id="ProtNLM"/>
    </source>
</evidence>
<evidence type="ECO:0000256" key="2">
    <source>
        <dbReference type="ARBA" id="ARBA00022737"/>
    </source>
</evidence>
<gene>
    <name evidence="5" type="ORF">QCA50_001177</name>
</gene>
<reference evidence="5 6" key="1">
    <citation type="submission" date="2022-09" db="EMBL/GenBank/DDBJ databases">
        <authorList>
            <person name="Palmer J.M."/>
        </authorList>
    </citation>
    <scope>NUCLEOTIDE SEQUENCE [LARGE SCALE GENOMIC DNA]</scope>
    <source>
        <strain evidence="5 6">DSM 7382</strain>
    </source>
</reference>
<dbReference type="CDD" id="cd00200">
    <property type="entry name" value="WD40"/>
    <property type="match status" value="1"/>
</dbReference>
<dbReference type="GO" id="GO:0043130">
    <property type="term" value="F:ubiquitin binding"/>
    <property type="evidence" value="ECO:0007669"/>
    <property type="project" value="TreeGrafter"/>
</dbReference>
<evidence type="ECO:0000313" key="5">
    <source>
        <dbReference type="EMBL" id="KAK7696519.1"/>
    </source>
</evidence>
<dbReference type="EMBL" id="JASBNA010000001">
    <property type="protein sequence ID" value="KAK7696519.1"/>
    <property type="molecule type" value="Genomic_DNA"/>
</dbReference>
<dbReference type="Pfam" id="PF00400">
    <property type="entry name" value="WD40"/>
    <property type="match status" value="5"/>
</dbReference>
<organism evidence="5 6">
    <name type="scientific">Cerrena zonata</name>
    <dbReference type="NCBI Taxonomy" id="2478898"/>
    <lineage>
        <taxon>Eukaryota</taxon>
        <taxon>Fungi</taxon>
        <taxon>Dikarya</taxon>
        <taxon>Basidiomycota</taxon>
        <taxon>Agaricomycotina</taxon>
        <taxon>Agaricomycetes</taxon>
        <taxon>Polyporales</taxon>
        <taxon>Cerrenaceae</taxon>
        <taxon>Cerrena</taxon>
    </lineage>
</organism>
<feature type="repeat" description="WD" evidence="3">
    <location>
        <begin position="336"/>
        <end position="377"/>
    </location>
</feature>
<dbReference type="PROSITE" id="PS00678">
    <property type="entry name" value="WD_REPEATS_1"/>
    <property type="match status" value="1"/>
</dbReference>
<evidence type="ECO:0000256" key="4">
    <source>
        <dbReference type="SAM" id="MobiDB-lite"/>
    </source>
</evidence>
<dbReference type="PRINTS" id="PR00320">
    <property type="entry name" value="GPROTEINBRPT"/>
</dbReference>
<dbReference type="Gene3D" id="2.130.10.10">
    <property type="entry name" value="YVTN repeat-like/Quinoprotein amine dehydrogenase"/>
    <property type="match status" value="2"/>
</dbReference>
<dbReference type="PROSITE" id="PS50082">
    <property type="entry name" value="WD_REPEATS_2"/>
    <property type="match status" value="4"/>
</dbReference>
<feature type="compositionally biased region" description="Polar residues" evidence="4">
    <location>
        <begin position="490"/>
        <end position="504"/>
    </location>
</feature>
<dbReference type="InterPro" id="IPR020472">
    <property type="entry name" value="WD40_PAC1"/>
</dbReference>
<feature type="region of interest" description="Disordered" evidence="4">
    <location>
        <begin position="615"/>
        <end position="642"/>
    </location>
</feature>
<feature type="compositionally biased region" description="Polar residues" evidence="4">
    <location>
        <begin position="535"/>
        <end position="553"/>
    </location>
</feature>
<feature type="region of interest" description="Disordered" evidence="4">
    <location>
        <begin position="1"/>
        <end position="21"/>
    </location>
</feature>
<feature type="region of interest" description="Disordered" evidence="4">
    <location>
        <begin position="661"/>
        <end position="695"/>
    </location>
</feature>
<accession>A0AAW0H0V3</accession>
<sequence>MAPPPRRRVSYVIPPPTEPPPRLQLPPHGVLRNGAIGPLLIRTPNSLPQEITPKWAQHTRHRLGVACLALDTSTQLVGRNSPEGILYSGGRDGLVCSWDLGIPMKRREQKYGAPSRSMRRGPGRWEIMTGWTDDIIEEEMEETEEYRSTGDILGDVKGSDRRGRLRTNSVRDQSIPYEQQWETDMDVYEAGKMSQFRQSAQVHSDWINDILLCNLNQTVVTASSDGTVKAWDPHSLTDPSTIGTHEDYVRCLTYSHEQNWVASGSFDRTIKLWDLGSSPSANAEPLITLNPPDAAGPKSSIYTLATDPYGSVIVSGSPERVVRMWDPRSGKRIGKLVGHTDNIRAILISEDSRYLLTGSADASIKLWSLSSQRCLHTFTHHTDSVWSLFSEHPSLEIFYSGDRSGLVCKVDVEGCSDVSEGECVVICQDTGERSLSATEGINKIVAMDDNLLWTASGNSNIKRWKVPSRRAARSSTLGIGKVTDSPITSEVSSDYIQLNRSPSSPKHRSPDLARSRSPHRSSSSPSSILKKSHRASMTPSLAGSVTSETSVYNQDKEGEETWYGIPFESLVKLTSPNETFTSLGMSRGRDPEIATLYSAASVMSVPRMTRSPTGAMFNSTNLPGRGGSPTPGDTRQSRFAEETLHPVRTARMEYEEREVAADAVPLDTHPDDIIYGDHGLRSLCHPQRPNSRSDS</sequence>
<dbReference type="GO" id="GO:0000724">
    <property type="term" value="P:double-strand break repair via homologous recombination"/>
    <property type="evidence" value="ECO:0007669"/>
    <property type="project" value="TreeGrafter"/>
</dbReference>
<evidence type="ECO:0000256" key="1">
    <source>
        <dbReference type="ARBA" id="ARBA00022574"/>
    </source>
</evidence>
<dbReference type="InterPro" id="IPR051246">
    <property type="entry name" value="WDR48"/>
</dbReference>
<proteinExistence type="predicted"/>
<comment type="caution">
    <text evidence="5">The sequence shown here is derived from an EMBL/GenBank/DDBJ whole genome shotgun (WGS) entry which is preliminary data.</text>
</comment>
<dbReference type="PANTHER" id="PTHR19862:SF14">
    <property type="entry name" value="WD REPEAT-CONTAINING PROTEIN 48"/>
    <property type="match status" value="1"/>
</dbReference>
<feature type="repeat" description="WD" evidence="3">
    <location>
        <begin position="294"/>
        <end position="335"/>
    </location>
</feature>
<keyword evidence="6" id="KW-1185">Reference proteome</keyword>
<dbReference type="InterPro" id="IPR036322">
    <property type="entry name" value="WD40_repeat_dom_sf"/>
</dbReference>
<feature type="region of interest" description="Disordered" evidence="4">
    <location>
        <begin position="143"/>
        <end position="167"/>
    </location>
</feature>
<keyword evidence="2" id="KW-0677">Repeat</keyword>
<dbReference type="InterPro" id="IPR001680">
    <property type="entry name" value="WD40_rpt"/>
</dbReference>
<protein>
    <recommendedName>
        <fullName evidence="7">WD40 repeat-like protein</fullName>
    </recommendedName>
</protein>
<dbReference type="PROSITE" id="PS50294">
    <property type="entry name" value="WD_REPEATS_REGION"/>
    <property type="match status" value="4"/>
</dbReference>
<dbReference type="SMART" id="SM00320">
    <property type="entry name" value="WD40"/>
    <property type="match status" value="7"/>
</dbReference>
<feature type="region of interest" description="Disordered" evidence="4">
    <location>
        <begin position="490"/>
        <end position="553"/>
    </location>
</feature>
<dbReference type="SUPFAM" id="SSF50978">
    <property type="entry name" value="WD40 repeat-like"/>
    <property type="match status" value="1"/>
</dbReference>
<evidence type="ECO:0000313" key="6">
    <source>
        <dbReference type="Proteomes" id="UP001385951"/>
    </source>
</evidence>
<dbReference type="InterPro" id="IPR019775">
    <property type="entry name" value="WD40_repeat_CS"/>
</dbReference>
<feature type="repeat" description="WD" evidence="3">
    <location>
        <begin position="242"/>
        <end position="283"/>
    </location>
</feature>
<dbReference type="PANTHER" id="PTHR19862">
    <property type="entry name" value="WD REPEAT-CONTAINING PROTEIN 48"/>
    <property type="match status" value="1"/>
</dbReference>
<evidence type="ECO:0000256" key="3">
    <source>
        <dbReference type="PROSITE-ProRule" id="PRU00221"/>
    </source>
</evidence>
<feature type="compositionally biased region" description="Low complexity" evidence="4">
    <location>
        <begin position="520"/>
        <end position="529"/>
    </location>
</feature>
<dbReference type="AlphaFoldDB" id="A0AAW0H0V3"/>
<dbReference type="Proteomes" id="UP001385951">
    <property type="component" value="Unassembled WGS sequence"/>
</dbReference>
<dbReference type="InterPro" id="IPR015943">
    <property type="entry name" value="WD40/YVTN_repeat-like_dom_sf"/>
</dbReference>